<sequence>MISKIDIANFGLYKDYSWNQSVGNAETFRKLNIIYGRNYSGKTTLSRIFKCIEDQSMHRHYGDSSFSITLHDGTVVTSQNLNTDYNFRVYNTDFVRENLSWLHNDDGTIKPFTILGAKNVEIERRIEEIIQSLGSVENSQGILYSLSEKQKEVDAAKITYDRKSTDLESKLKKRANDNIKVNPNFFLPTSQKKQYIISDIKTEIELIKNDLPTFVLGETEETRLKAILNDSPLVNIELLKEVKPNFANYYELTKELLQKNIKPSVAIVALLEDHLLQEWVRQGIDKHREKRENCAFCGGAISPDLWKKLDEHFSKESEELREELNRKIQELKTAKIKLTEFLNLRKEQFYSSIQVQYESAYENWQVVVENYEKSLDDLINNLELRQDDIFKIIEVPNVIDYSEDVLGAITEFNRIINLNNDKTSSLAADQNEARTALRQSHIADYLSDINYNSLCKEIEDDFYSYSEEVKLLPPLRSEVDTLLTEKESLEAQAKDESKGAELVNQHLSHFFGHRDLRLVSVDEELGVKFKIQRNGLNATNLSEGESSLISFCYFIARIEDELQDELKHNKLIIYIDDPMSSLDSNHIFFMFSLIEAVIAEQKKYAQLFISTHNLEFLKYLRKLTIPKKSKKEDFLHLLIERKSQDNTIIRLAPDYLNKYITEFNYLFDQIYNCQTAAADDDTISYEYQYNFANNMRKFLEAYLFYKYPNHKLSNNQRIKKYFNNDSVTVTLLNRVTNEFSHLEDKFDRSLNPIDIPEIRQIADLVLGKIRNDEPDQYDALLESIGKEPIGRVNLEVTAQSN</sequence>
<dbReference type="PANTHER" id="PTHR32182:SF0">
    <property type="entry name" value="DNA REPLICATION AND REPAIR PROTEIN RECF"/>
    <property type="match status" value="1"/>
</dbReference>
<keyword evidence="1" id="KW-0175">Coiled coil</keyword>
<organism evidence="3 4">
    <name type="scientific">Sphingobacterium kitahiroshimense</name>
    <dbReference type="NCBI Taxonomy" id="470446"/>
    <lineage>
        <taxon>Bacteria</taxon>
        <taxon>Pseudomonadati</taxon>
        <taxon>Bacteroidota</taxon>
        <taxon>Sphingobacteriia</taxon>
        <taxon>Sphingobacteriales</taxon>
        <taxon>Sphingobacteriaceae</taxon>
        <taxon>Sphingobacterium</taxon>
    </lineage>
</organism>
<feature type="domain" description="Protein CR006 P-loop" evidence="2">
    <location>
        <begin position="22"/>
        <end position="765"/>
    </location>
</feature>
<dbReference type="Pfam" id="PF13166">
    <property type="entry name" value="AAA_13"/>
    <property type="match status" value="1"/>
</dbReference>
<evidence type="ECO:0000313" key="4">
    <source>
        <dbReference type="Proteomes" id="UP001409291"/>
    </source>
</evidence>
<dbReference type="SUPFAM" id="SSF52540">
    <property type="entry name" value="P-loop containing nucleoside triphosphate hydrolases"/>
    <property type="match status" value="1"/>
</dbReference>
<comment type="caution">
    <text evidence="3">The sequence shown here is derived from an EMBL/GenBank/DDBJ whole genome shotgun (WGS) entry which is preliminary data.</text>
</comment>
<name>A0ABV0C0T4_9SPHI</name>
<accession>A0ABV0C0T4</accession>
<dbReference type="InterPro" id="IPR026866">
    <property type="entry name" value="CR006_AAA"/>
</dbReference>
<protein>
    <submittedName>
        <fullName evidence="3">AAA family ATPase</fullName>
    </submittedName>
</protein>
<evidence type="ECO:0000259" key="2">
    <source>
        <dbReference type="Pfam" id="PF13166"/>
    </source>
</evidence>
<dbReference type="RefSeq" id="WP_346583541.1">
    <property type="nucleotide sequence ID" value="NZ_JBDJNQ010000022.1"/>
</dbReference>
<dbReference type="InterPro" id="IPR027417">
    <property type="entry name" value="P-loop_NTPase"/>
</dbReference>
<gene>
    <name evidence="3" type="ORF">ABE541_25490</name>
</gene>
<dbReference type="Proteomes" id="UP001409291">
    <property type="component" value="Unassembled WGS sequence"/>
</dbReference>
<evidence type="ECO:0000256" key="1">
    <source>
        <dbReference type="SAM" id="Coils"/>
    </source>
</evidence>
<proteinExistence type="predicted"/>
<keyword evidence="4" id="KW-1185">Reference proteome</keyword>
<evidence type="ECO:0000313" key="3">
    <source>
        <dbReference type="EMBL" id="MEN5380640.1"/>
    </source>
</evidence>
<dbReference type="Gene3D" id="3.40.50.300">
    <property type="entry name" value="P-loop containing nucleotide triphosphate hydrolases"/>
    <property type="match status" value="1"/>
</dbReference>
<reference evidence="3 4" key="1">
    <citation type="submission" date="2024-04" db="EMBL/GenBank/DDBJ databases">
        <title>WGS of bacteria from Torrens River.</title>
        <authorList>
            <person name="Wyrsch E.R."/>
            <person name="Drigo B."/>
        </authorList>
    </citation>
    <scope>NUCLEOTIDE SEQUENCE [LARGE SCALE GENOMIC DNA]</scope>
    <source>
        <strain evidence="3 4">TWI391</strain>
    </source>
</reference>
<dbReference type="PANTHER" id="PTHR32182">
    <property type="entry name" value="DNA REPLICATION AND REPAIR PROTEIN RECF"/>
    <property type="match status" value="1"/>
</dbReference>
<feature type="coiled-coil region" evidence="1">
    <location>
        <begin position="314"/>
        <end position="388"/>
    </location>
</feature>
<dbReference type="EMBL" id="JBDJNQ010000022">
    <property type="protein sequence ID" value="MEN5380640.1"/>
    <property type="molecule type" value="Genomic_DNA"/>
</dbReference>